<dbReference type="Proteomes" id="UP001501475">
    <property type="component" value="Unassembled WGS sequence"/>
</dbReference>
<protein>
    <submittedName>
        <fullName evidence="2">Uncharacterized protein</fullName>
    </submittedName>
</protein>
<sequence>MNPAAHMTDMATTTQNRIPPGVRTGGQFASKIHAEPAPLDFVTDEDAAMLLDQANRSARFGTALHSGGRHEDAEDAAMESVLTYLAAAANRGGHSTNPRGYVHAGARSHAARLLDGRTPRETAATAKWRRAVAAKQTELGRRITVAEEDAIAEEVRLSLDAKNRPRAGYHRFAREASLNAHMEAYGDHGVPSTSHESDPDFADGSLGDRILSGGDNARTKKALLYPALAQYRNAPMPASETIDSKSATALRKRIVDSGGALAAARAWESGDSDGVLLFAPFGDLDARQQQDVVDVFTSRPQYADDLWGSALTIATRRRASAA</sequence>
<evidence type="ECO:0000313" key="3">
    <source>
        <dbReference type="Proteomes" id="UP001501475"/>
    </source>
</evidence>
<comment type="caution">
    <text evidence="2">The sequence shown here is derived from an EMBL/GenBank/DDBJ whole genome shotgun (WGS) entry which is preliminary data.</text>
</comment>
<evidence type="ECO:0000256" key="1">
    <source>
        <dbReference type="SAM" id="MobiDB-lite"/>
    </source>
</evidence>
<evidence type="ECO:0000313" key="2">
    <source>
        <dbReference type="EMBL" id="GAA1753870.1"/>
    </source>
</evidence>
<keyword evidence="3" id="KW-1185">Reference proteome</keyword>
<name>A0ABN2KDV0_9MICO</name>
<accession>A0ABN2KDV0</accession>
<organism evidence="2 3">
    <name type="scientific">Nostocoides vanveenii</name>
    <dbReference type="NCBI Taxonomy" id="330835"/>
    <lineage>
        <taxon>Bacteria</taxon>
        <taxon>Bacillati</taxon>
        <taxon>Actinomycetota</taxon>
        <taxon>Actinomycetes</taxon>
        <taxon>Micrococcales</taxon>
        <taxon>Intrasporangiaceae</taxon>
        <taxon>Nostocoides</taxon>
    </lineage>
</organism>
<reference evidence="2 3" key="1">
    <citation type="journal article" date="2019" name="Int. J. Syst. Evol. Microbiol.">
        <title>The Global Catalogue of Microorganisms (GCM) 10K type strain sequencing project: providing services to taxonomists for standard genome sequencing and annotation.</title>
        <authorList>
            <consortium name="The Broad Institute Genomics Platform"/>
            <consortium name="The Broad Institute Genome Sequencing Center for Infectious Disease"/>
            <person name="Wu L."/>
            <person name="Ma J."/>
        </authorList>
    </citation>
    <scope>NUCLEOTIDE SEQUENCE [LARGE SCALE GENOMIC DNA]</scope>
    <source>
        <strain evidence="2 3">JCM 15591</strain>
    </source>
</reference>
<proteinExistence type="predicted"/>
<dbReference type="EMBL" id="BAAAPN010000032">
    <property type="protein sequence ID" value="GAA1753870.1"/>
    <property type="molecule type" value="Genomic_DNA"/>
</dbReference>
<feature type="region of interest" description="Disordered" evidence="1">
    <location>
        <begin position="1"/>
        <end position="22"/>
    </location>
</feature>
<gene>
    <name evidence="2" type="ORF">GCM10009810_12150</name>
</gene>